<dbReference type="PANTHER" id="PTHR47480:SF6">
    <property type="entry name" value="EXPANSIN-LIKE EG45 DOMAIN-CONTAINING PROTEIN"/>
    <property type="match status" value="1"/>
</dbReference>
<keyword evidence="4" id="KW-1185">Reference proteome</keyword>
<keyword evidence="1" id="KW-0472">Membrane</keyword>
<dbReference type="EMBL" id="BPVZ01000113">
    <property type="protein sequence ID" value="GKV35835.1"/>
    <property type="molecule type" value="Genomic_DNA"/>
</dbReference>
<dbReference type="Gene3D" id="2.40.40.10">
    <property type="entry name" value="RlpA-like domain"/>
    <property type="match status" value="1"/>
</dbReference>
<dbReference type="Proteomes" id="UP001054252">
    <property type="component" value="Unassembled WGS sequence"/>
</dbReference>
<dbReference type="Pfam" id="PF03330">
    <property type="entry name" value="DPBB_1"/>
    <property type="match status" value="1"/>
</dbReference>
<dbReference type="InterPro" id="IPR036908">
    <property type="entry name" value="RlpA-like_sf"/>
</dbReference>
<keyword evidence="1" id="KW-0812">Transmembrane</keyword>
<gene>
    <name evidence="3" type="ORF">SLEP1_g44042</name>
</gene>
<evidence type="ECO:0000256" key="1">
    <source>
        <dbReference type="SAM" id="Phobius"/>
    </source>
</evidence>
<dbReference type="InterPro" id="IPR009009">
    <property type="entry name" value="RlpA-like_DPBB"/>
</dbReference>
<reference evidence="3 4" key="1">
    <citation type="journal article" date="2021" name="Commun. Biol.">
        <title>The genome of Shorea leprosula (Dipterocarpaceae) highlights the ecological relevance of drought in aseasonal tropical rainforests.</title>
        <authorList>
            <person name="Ng K.K.S."/>
            <person name="Kobayashi M.J."/>
            <person name="Fawcett J.A."/>
            <person name="Hatakeyama M."/>
            <person name="Paape T."/>
            <person name="Ng C.H."/>
            <person name="Ang C.C."/>
            <person name="Tnah L.H."/>
            <person name="Lee C.T."/>
            <person name="Nishiyama T."/>
            <person name="Sese J."/>
            <person name="O'Brien M.J."/>
            <person name="Copetti D."/>
            <person name="Mohd Noor M.I."/>
            <person name="Ong R.C."/>
            <person name="Putra M."/>
            <person name="Sireger I.Z."/>
            <person name="Indrioko S."/>
            <person name="Kosugi Y."/>
            <person name="Izuno A."/>
            <person name="Isagi Y."/>
            <person name="Lee S.L."/>
            <person name="Shimizu K.K."/>
        </authorList>
    </citation>
    <scope>NUCLEOTIDE SEQUENCE [LARGE SCALE GENOMIC DNA]</scope>
    <source>
        <strain evidence="3">214</strain>
    </source>
</reference>
<dbReference type="SMART" id="SM00837">
    <property type="entry name" value="DPBB_1"/>
    <property type="match status" value="1"/>
</dbReference>
<evidence type="ECO:0000313" key="3">
    <source>
        <dbReference type="EMBL" id="GKV35835.1"/>
    </source>
</evidence>
<proteinExistence type="predicted"/>
<dbReference type="SUPFAM" id="SSF50685">
    <property type="entry name" value="Barwin-like endoglucanases"/>
    <property type="match status" value="1"/>
</dbReference>
<comment type="caution">
    <text evidence="3">The sequence shown here is derived from an EMBL/GenBank/DDBJ whole genome shotgun (WGS) entry which is preliminary data.</text>
</comment>
<organism evidence="3 4">
    <name type="scientific">Rubroshorea leprosula</name>
    <dbReference type="NCBI Taxonomy" id="152421"/>
    <lineage>
        <taxon>Eukaryota</taxon>
        <taxon>Viridiplantae</taxon>
        <taxon>Streptophyta</taxon>
        <taxon>Embryophyta</taxon>
        <taxon>Tracheophyta</taxon>
        <taxon>Spermatophyta</taxon>
        <taxon>Magnoliopsida</taxon>
        <taxon>eudicotyledons</taxon>
        <taxon>Gunneridae</taxon>
        <taxon>Pentapetalae</taxon>
        <taxon>rosids</taxon>
        <taxon>malvids</taxon>
        <taxon>Malvales</taxon>
        <taxon>Dipterocarpaceae</taxon>
        <taxon>Rubroshorea</taxon>
    </lineage>
</organism>
<protein>
    <recommendedName>
        <fullName evidence="2">Expansin-like EG45 domain-containing protein</fullName>
    </recommendedName>
</protein>
<dbReference type="PROSITE" id="PS50842">
    <property type="entry name" value="EXPANSIN_EG45"/>
    <property type="match status" value="1"/>
</dbReference>
<sequence length="150" mass="16811">MEISVLQHPMALLIYVSIHAYIHTSFSFIFFSSYFSLEEQFKTCKKDKNLASISAATRCGGNREDQFPPGNLFVAVSDGLWDNGAACGRRYRVRCLSGPNKPCRHKTIEVKVVDFCPITPCPSTIVLSKESFAAVARQDARKINVEYIQV</sequence>
<dbReference type="AlphaFoldDB" id="A0AAV5LFG7"/>
<evidence type="ECO:0000259" key="2">
    <source>
        <dbReference type="PROSITE" id="PS50842"/>
    </source>
</evidence>
<feature type="transmembrane region" description="Helical" evidence="1">
    <location>
        <begin position="12"/>
        <end position="37"/>
    </location>
</feature>
<feature type="domain" description="Expansin-like EG45" evidence="2">
    <location>
        <begin position="56"/>
        <end position="150"/>
    </location>
</feature>
<accession>A0AAV5LFG7</accession>
<dbReference type="PANTHER" id="PTHR47480">
    <property type="entry name" value="EG45-LIKE DOMAIN CONTAINING PROTEIN"/>
    <property type="match status" value="1"/>
</dbReference>
<dbReference type="CDD" id="cd22269">
    <property type="entry name" value="DPBB_EG45-like"/>
    <property type="match status" value="1"/>
</dbReference>
<dbReference type="InterPro" id="IPR007112">
    <property type="entry name" value="Expansin/allergen_DPBB_dom"/>
</dbReference>
<evidence type="ECO:0000313" key="4">
    <source>
        <dbReference type="Proteomes" id="UP001054252"/>
    </source>
</evidence>
<name>A0AAV5LFG7_9ROSI</name>
<keyword evidence="1" id="KW-1133">Transmembrane helix</keyword>